<feature type="domain" description="Lin1244/Lin1753-like N-terminal" evidence="2">
    <location>
        <begin position="11"/>
        <end position="103"/>
    </location>
</feature>
<evidence type="ECO:0000259" key="2">
    <source>
        <dbReference type="Pfam" id="PF14297"/>
    </source>
</evidence>
<keyword evidence="4" id="KW-1185">Reference proteome</keyword>
<dbReference type="InterPro" id="IPR025400">
    <property type="entry name" value="Lin1244/Lin1753-like_N"/>
</dbReference>
<dbReference type="EMBL" id="MAEI02000001">
    <property type="protein sequence ID" value="MEO1781214.1"/>
    <property type="molecule type" value="Genomic_DNA"/>
</dbReference>
<feature type="compositionally biased region" description="Basic and acidic residues" evidence="1">
    <location>
        <begin position="551"/>
        <end position="561"/>
    </location>
</feature>
<evidence type="ECO:0000313" key="4">
    <source>
        <dbReference type="Proteomes" id="UP001429357"/>
    </source>
</evidence>
<dbReference type="Pfam" id="PF14297">
    <property type="entry name" value="Lin1244_N"/>
    <property type="match status" value="1"/>
</dbReference>
<dbReference type="PANTHER" id="PTHR39196">
    <property type="entry name" value="PRIMOSOME, DNAD SUBUNIT"/>
    <property type="match status" value="1"/>
</dbReference>
<protein>
    <recommendedName>
        <fullName evidence="2">Lin1244/Lin1753-like N-terminal domain-containing protein</fullName>
    </recommendedName>
</protein>
<comment type="caution">
    <text evidence="3">The sequence shown here is derived from an EMBL/GenBank/DDBJ whole genome shotgun (WGS) entry which is preliminary data.</text>
</comment>
<feature type="region of interest" description="Disordered" evidence="1">
    <location>
        <begin position="358"/>
        <end position="394"/>
    </location>
</feature>
<dbReference type="Proteomes" id="UP001429357">
    <property type="component" value="Unassembled WGS sequence"/>
</dbReference>
<dbReference type="RefSeq" id="WP_161870816.1">
    <property type="nucleotide sequence ID" value="NZ_MAEI02000001.1"/>
</dbReference>
<organism evidence="3 4">
    <name type="scientific">Enterococcus diestrammenae</name>
    <dbReference type="NCBI Taxonomy" id="1155073"/>
    <lineage>
        <taxon>Bacteria</taxon>
        <taxon>Bacillati</taxon>
        <taxon>Bacillota</taxon>
        <taxon>Bacilli</taxon>
        <taxon>Lactobacillales</taxon>
        <taxon>Enterococcaceae</taxon>
        <taxon>Enterococcus</taxon>
    </lineage>
</organism>
<reference evidence="3 4" key="2">
    <citation type="submission" date="2024-02" db="EMBL/GenBank/DDBJ databases">
        <title>The Genome Sequence of Enterococcus diestrammenae JM9A.</title>
        <authorList>
            <person name="Earl A."/>
            <person name="Manson A."/>
            <person name="Gilmore M."/>
            <person name="Sanders J."/>
            <person name="Shea T."/>
            <person name="Howe W."/>
            <person name="Livny J."/>
            <person name="Cuomo C."/>
            <person name="Neafsey D."/>
            <person name="Birren B."/>
        </authorList>
    </citation>
    <scope>NUCLEOTIDE SEQUENCE [LARGE SCALE GENOMIC DNA]</scope>
    <source>
        <strain evidence="3 4">JM9A</strain>
    </source>
</reference>
<reference evidence="4" key="1">
    <citation type="submission" date="2016-06" db="EMBL/GenBank/DDBJ databases">
        <title>Four novel species of enterococci isolated from chicken manure.</title>
        <authorList>
            <person name="Van Tyne D."/>
        </authorList>
    </citation>
    <scope>NUCLEOTIDE SEQUENCE [LARGE SCALE GENOMIC DNA]</scope>
    <source>
        <strain evidence="4">JM9A</strain>
    </source>
</reference>
<accession>A0ABV0EZH2</accession>
<evidence type="ECO:0000256" key="1">
    <source>
        <dbReference type="SAM" id="MobiDB-lite"/>
    </source>
</evidence>
<proteinExistence type="predicted"/>
<gene>
    <name evidence="3" type="ORF">BAU18_000793</name>
</gene>
<feature type="region of interest" description="Disordered" evidence="1">
    <location>
        <begin position="491"/>
        <end position="561"/>
    </location>
</feature>
<feature type="compositionally biased region" description="Low complexity" evidence="1">
    <location>
        <begin position="495"/>
        <end position="504"/>
    </location>
</feature>
<evidence type="ECO:0000313" key="3">
    <source>
        <dbReference type="EMBL" id="MEO1781214.1"/>
    </source>
</evidence>
<dbReference type="PANTHER" id="PTHR39196:SF1">
    <property type="entry name" value="PRIMOSOME, DNAD SUBUNIT"/>
    <property type="match status" value="1"/>
</dbReference>
<feature type="compositionally biased region" description="Low complexity" evidence="1">
    <location>
        <begin position="534"/>
        <end position="548"/>
    </location>
</feature>
<sequence length="628" mass="67513">MVRPIKQGLDYFPTDVAFLTESKVWLIKQKCGLGTMDTLMTLLSRIYGEEGYFMPWNTEVLDLVAYHGQVPHEQVLNVVEKALAVGFFDLESFRRHRILTAVDIQKKFITATRRRKTVFLNKNYLLISESERENLVIGEDVVALEAEALATTESPAAEDLGQLVQQTATAIKGYEAGIGALLQEPAVGEECGLLEAETGTGEWETALAAVEMPETKAEVATAEAPVDSREEADAVAVGMTAGESGEAVMAAEQPVVVEQPAVATSGVTGAKSAAESAAESAEVEAVTPVLVEAEVVVAQGKTPDKSADKFAEAEKAVRTLANESVTNESVTNGQANGGETVAAREIAVADGLAVGADRGKASEKLSPKPVAAAEKGSVASADAASEQGDASGESDDLTKWVLQKTASFALWQQLWAGPNVATQAELTRLLRNYGDELVVAVLKIASAQQIASSCSLPFVKGYLKRWQQAGVTDVAQARAFERECLQKNEAKRQQLAEAQHQAAEATHKRRRESKQTAGTKGGKGAKSTKDVTPSGSRRSSTSGKNTTNYGRDGRPYRRQPVEDWAAYPDGREDRQGWLKMLKKMQQLTPVVPQAGDSYQLTEAELAWIHDETQGFEAAVFRQAAGVWK</sequence>
<name>A0ABV0EZH2_9ENTE</name>